<dbReference type="PANTHER" id="PTHR21398:SF11">
    <property type="entry name" value="HDC15381-RELATED"/>
    <property type="match status" value="1"/>
</dbReference>
<keyword evidence="1" id="KW-0732">Signal</keyword>
<comment type="caution">
    <text evidence="2">The sequence shown here is derived from an EMBL/GenBank/DDBJ whole genome shotgun (WGS) entry which is preliminary data.</text>
</comment>
<dbReference type="InterPro" id="IPR006631">
    <property type="entry name" value="DM4_12"/>
</dbReference>
<sequence>MHWRVVEYICVMLLPVVMATTNVTLHRAKRWLVYPFGGQVKVVVGISWPVKLGSKQEMSCSVNLQFQFPQAQNITQLHQFPPIISRSTREKREEENRMSDRMMAYIGVEEILNRYGMDGHNCLLRNICENAMYSVNHEVNGIYGKLLHIFLSPDYGDGEVDEDLDVAYVDAQKAGYYGVDCFSLYPGCPYGGAVLDLISTLW</sequence>
<accession>A0AAW1KHZ6</accession>
<dbReference type="PANTHER" id="PTHR21398">
    <property type="entry name" value="AGAP007094-PA"/>
    <property type="match status" value="1"/>
</dbReference>
<evidence type="ECO:0000256" key="1">
    <source>
        <dbReference type="SAM" id="SignalP"/>
    </source>
</evidence>
<evidence type="ECO:0000313" key="2">
    <source>
        <dbReference type="EMBL" id="KAK9718365.1"/>
    </source>
</evidence>
<evidence type="ECO:0000313" key="3">
    <source>
        <dbReference type="Proteomes" id="UP001458880"/>
    </source>
</evidence>
<dbReference type="SMART" id="SM00718">
    <property type="entry name" value="DM4_12"/>
    <property type="match status" value="1"/>
</dbReference>
<name>A0AAW1KHZ6_POPJA</name>
<feature type="chain" id="PRO_5043542137" evidence="1">
    <location>
        <begin position="20"/>
        <end position="202"/>
    </location>
</feature>
<dbReference type="Pfam" id="PF07841">
    <property type="entry name" value="DM4_12"/>
    <property type="match status" value="1"/>
</dbReference>
<reference evidence="2 3" key="1">
    <citation type="journal article" date="2024" name="BMC Genomics">
        <title>De novo assembly and annotation of Popillia japonica's genome with initial clues to its potential as an invasive pest.</title>
        <authorList>
            <person name="Cucini C."/>
            <person name="Boschi S."/>
            <person name="Funari R."/>
            <person name="Cardaioli E."/>
            <person name="Iannotti N."/>
            <person name="Marturano G."/>
            <person name="Paoli F."/>
            <person name="Bruttini M."/>
            <person name="Carapelli A."/>
            <person name="Frati F."/>
            <person name="Nardi F."/>
        </authorList>
    </citation>
    <scope>NUCLEOTIDE SEQUENCE [LARGE SCALE GENOMIC DNA]</scope>
    <source>
        <strain evidence="2">DMR45628</strain>
    </source>
</reference>
<dbReference type="AlphaFoldDB" id="A0AAW1KHZ6"/>
<proteinExistence type="predicted"/>
<keyword evidence="3" id="KW-1185">Reference proteome</keyword>
<dbReference type="Proteomes" id="UP001458880">
    <property type="component" value="Unassembled WGS sequence"/>
</dbReference>
<dbReference type="EMBL" id="JASPKY010000229">
    <property type="protein sequence ID" value="KAK9718365.1"/>
    <property type="molecule type" value="Genomic_DNA"/>
</dbReference>
<protein>
    <submittedName>
        <fullName evidence="2">DM4/DM12 family</fullName>
    </submittedName>
</protein>
<feature type="signal peptide" evidence="1">
    <location>
        <begin position="1"/>
        <end position="19"/>
    </location>
</feature>
<organism evidence="2 3">
    <name type="scientific">Popillia japonica</name>
    <name type="common">Japanese beetle</name>
    <dbReference type="NCBI Taxonomy" id="7064"/>
    <lineage>
        <taxon>Eukaryota</taxon>
        <taxon>Metazoa</taxon>
        <taxon>Ecdysozoa</taxon>
        <taxon>Arthropoda</taxon>
        <taxon>Hexapoda</taxon>
        <taxon>Insecta</taxon>
        <taxon>Pterygota</taxon>
        <taxon>Neoptera</taxon>
        <taxon>Endopterygota</taxon>
        <taxon>Coleoptera</taxon>
        <taxon>Polyphaga</taxon>
        <taxon>Scarabaeiformia</taxon>
        <taxon>Scarabaeidae</taxon>
        <taxon>Rutelinae</taxon>
        <taxon>Popillia</taxon>
    </lineage>
</organism>
<gene>
    <name evidence="2" type="ORF">QE152_g23245</name>
</gene>